<dbReference type="InterPro" id="IPR015421">
    <property type="entry name" value="PyrdxlP-dep_Trfase_major"/>
</dbReference>
<comment type="cofactor">
    <cofactor evidence="1 4">
        <name>pyridoxal 5'-phosphate</name>
        <dbReference type="ChEBI" id="CHEBI:597326"/>
    </cofactor>
</comment>
<evidence type="ECO:0000313" key="6">
    <source>
        <dbReference type="Proteomes" id="UP000323142"/>
    </source>
</evidence>
<dbReference type="Proteomes" id="UP000323142">
    <property type="component" value="Unassembled WGS sequence"/>
</dbReference>
<evidence type="ECO:0000256" key="1">
    <source>
        <dbReference type="ARBA" id="ARBA00001933"/>
    </source>
</evidence>
<dbReference type="GO" id="GO:0030170">
    <property type="term" value="F:pyridoxal phosphate binding"/>
    <property type="evidence" value="ECO:0007669"/>
    <property type="project" value="InterPro"/>
</dbReference>
<name>A0A5B2VGE7_9HYPH</name>
<dbReference type="GO" id="GO:0005737">
    <property type="term" value="C:cytoplasm"/>
    <property type="evidence" value="ECO:0007669"/>
    <property type="project" value="TreeGrafter"/>
</dbReference>
<dbReference type="Pfam" id="PF01053">
    <property type="entry name" value="Cys_Met_Meta_PP"/>
    <property type="match status" value="1"/>
</dbReference>
<accession>A0A5B2VGE7</accession>
<dbReference type="OrthoDB" id="7316598at2"/>
<dbReference type="AlphaFoldDB" id="A0A5B2VGE7"/>
<organism evidence="5 6">
    <name type="scientific">Salinarimonas soli</name>
    <dbReference type="NCBI Taxonomy" id="1638099"/>
    <lineage>
        <taxon>Bacteria</taxon>
        <taxon>Pseudomonadati</taxon>
        <taxon>Pseudomonadota</taxon>
        <taxon>Alphaproteobacteria</taxon>
        <taxon>Hyphomicrobiales</taxon>
        <taxon>Salinarimonadaceae</taxon>
        <taxon>Salinarimonas</taxon>
    </lineage>
</organism>
<dbReference type="InterPro" id="IPR000277">
    <property type="entry name" value="Cys/Met-Metab_PyrdxlP-dep_enz"/>
</dbReference>
<dbReference type="SUPFAM" id="SSF53383">
    <property type="entry name" value="PLP-dependent transferases"/>
    <property type="match status" value="1"/>
</dbReference>
<proteinExistence type="inferred from homology"/>
<feature type="modified residue" description="N6-(pyridoxal phosphate)lysine" evidence="3">
    <location>
        <position position="242"/>
    </location>
</feature>
<dbReference type="PIRSF" id="PIRSF001434">
    <property type="entry name" value="CGS"/>
    <property type="match status" value="1"/>
</dbReference>
<dbReference type="Gene3D" id="3.90.1150.10">
    <property type="entry name" value="Aspartate Aminotransferase, domain 1"/>
    <property type="match status" value="1"/>
</dbReference>
<evidence type="ECO:0000313" key="5">
    <source>
        <dbReference type="EMBL" id="KAA2238171.1"/>
    </source>
</evidence>
<keyword evidence="6" id="KW-1185">Reference proteome</keyword>
<comment type="similarity">
    <text evidence="4">Belongs to the trans-sulfuration enzymes family.</text>
</comment>
<dbReference type="NCBIfam" id="NF005455">
    <property type="entry name" value="PRK07049.1"/>
    <property type="match status" value="1"/>
</dbReference>
<dbReference type="GO" id="GO:0019346">
    <property type="term" value="P:transsulfuration"/>
    <property type="evidence" value="ECO:0007669"/>
    <property type="project" value="InterPro"/>
</dbReference>
<evidence type="ECO:0000256" key="2">
    <source>
        <dbReference type="ARBA" id="ARBA00022898"/>
    </source>
</evidence>
<dbReference type="FunFam" id="3.40.640.10:FF:000046">
    <property type="entry name" value="Cystathionine gamma-lyase"/>
    <property type="match status" value="1"/>
</dbReference>
<dbReference type="RefSeq" id="WP_149816119.1">
    <property type="nucleotide sequence ID" value="NZ_VUOA01000014.1"/>
</dbReference>
<gene>
    <name evidence="5" type="ORF">F0L46_05850</name>
</gene>
<dbReference type="CDD" id="cd00614">
    <property type="entry name" value="CGS_like"/>
    <property type="match status" value="1"/>
</dbReference>
<reference evidence="5 6" key="1">
    <citation type="submission" date="2019-09" db="EMBL/GenBank/DDBJ databases">
        <title>Salinarimonas rosea gen. nov., sp. nov., a new member of the a-2 subgroup of the Proteobacteria.</title>
        <authorList>
            <person name="Liu J."/>
        </authorList>
    </citation>
    <scope>NUCLEOTIDE SEQUENCE [LARGE SCALE GENOMIC DNA]</scope>
    <source>
        <strain evidence="5 6">BN140002</strain>
    </source>
</reference>
<dbReference type="InterPro" id="IPR015422">
    <property type="entry name" value="PyrdxlP-dep_Trfase_small"/>
</dbReference>
<sequence length="429" mass="46327">MTQDRYRKDRIGNRKLRPETLMLGYGFDPLLSEGAVKPPIFLTSTFVFKSAEHGKEFFDYVAGRREPPAGEAAGLVYSRFNHPNSEIVEDRLAVFEEAEAASLFSSGMSAIATTILAFARPGDVVLHSQPLYGGTETLVAKTLKNLGMHAVGFSDGVDEASVRRAAEDAMAKGRVSVIKIETPSNPLNTLVDIAMIRRISEEIAGRQGGTRPVVICDNTLLGPVFQRPLEHGADISVYSLTKYVGGHSDLIAGAALGSKELMKQVRLLRSAIGTQLDPFPCWMLARSLETLALRMRAANQNGEIVAEYLSKHPAVAKVHHLDYLPEDSAEARVYKAQCDAPGSTFSFDVKGGEAEAFRVLNALQIFKLAVSLGGTESLTCHPASTTHSGVPKETRDRLGVTDATIRVSIGIEHPDDLVADLAQALDAIA</sequence>
<dbReference type="PANTHER" id="PTHR11808">
    <property type="entry name" value="TRANS-SULFURATION ENZYME FAMILY MEMBER"/>
    <property type="match status" value="1"/>
</dbReference>
<keyword evidence="2 3" id="KW-0663">Pyridoxal phosphate</keyword>
<dbReference type="PANTHER" id="PTHR11808:SF86">
    <property type="entry name" value="METHIONINE GAMMA-LYASE"/>
    <property type="match status" value="1"/>
</dbReference>
<dbReference type="InterPro" id="IPR054542">
    <property type="entry name" value="Cys_met_metab_PP"/>
</dbReference>
<dbReference type="PROSITE" id="PS00868">
    <property type="entry name" value="CYS_MET_METAB_PP"/>
    <property type="match status" value="1"/>
</dbReference>
<dbReference type="GO" id="GO:0016846">
    <property type="term" value="F:carbon-sulfur lyase activity"/>
    <property type="evidence" value="ECO:0007669"/>
    <property type="project" value="TreeGrafter"/>
</dbReference>
<dbReference type="InterPro" id="IPR015424">
    <property type="entry name" value="PyrdxlP-dep_Trfase"/>
</dbReference>
<dbReference type="Gene3D" id="3.40.640.10">
    <property type="entry name" value="Type I PLP-dependent aspartate aminotransferase-like (Major domain)"/>
    <property type="match status" value="1"/>
</dbReference>
<reference evidence="5 6" key="2">
    <citation type="submission" date="2019-09" db="EMBL/GenBank/DDBJ databases">
        <authorList>
            <person name="Jin C."/>
        </authorList>
    </citation>
    <scope>NUCLEOTIDE SEQUENCE [LARGE SCALE GENOMIC DNA]</scope>
    <source>
        <strain evidence="5 6">BN140002</strain>
    </source>
</reference>
<evidence type="ECO:0000256" key="3">
    <source>
        <dbReference type="PIRSR" id="PIRSR001434-2"/>
    </source>
</evidence>
<comment type="caution">
    <text evidence="5">The sequence shown here is derived from an EMBL/GenBank/DDBJ whole genome shotgun (WGS) entry which is preliminary data.</text>
</comment>
<protein>
    <submittedName>
        <fullName evidence="5">Cystathionine gamma-synthase family protein</fullName>
    </submittedName>
</protein>
<dbReference type="EMBL" id="VUOA01000014">
    <property type="protein sequence ID" value="KAA2238171.1"/>
    <property type="molecule type" value="Genomic_DNA"/>
</dbReference>
<evidence type="ECO:0000256" key="4">
    <source>
        <dbReference type="RuleBase" id="RU362118"/>
    </source>
</evidence>